<keyword evidence="3" id="KW-1185">Reference proteome</keyword>
<dbReference type="RefSeq" id="WP_085099619.1">
    <property type="nucleotide sequence ID" value="NZ_FWZU01000002.1"/>
</dbReference>
<dbReference type="OrthoDB" id="9858969at2"/>
<dbReference type="STRING" id="1519643.SAMN06295933_1134"/>
<evidence type="ECO:0000256" key="1">
    <source>
        <dbReference type="SAM" id="MobiDB-lite"/>
    </source>
</evidence>
<evidence type="ECO:0000313" key="2">
    <source>
        <dbReference type="EMBL" id="SMF01491.1"/>
    </source>
</evidence>
<feature type="region of interest" description="Disordered" evidence="1">
    <location>
        <begin position="1"/>
        <end position="41"/>
    </location>
</feature>
<feature type="compositionally biased region" description="Basic and acidic residues" evidence="1">
    <location>
        <begin position="167"/>
        <end position="182"/>
    </location>
</feature>
<dbReference type="Proteomes" id="UP000192906">
    <property type="component" value="Unassembled WGS sequence"/>
</dbReference>
<sequence>MDGISSIDQSITGSSVDTSQAIQKKQVHDEELIKSKTQSGDTVIISAEAMDLFKTKLDEFGAKDPSELNDKQKNELKGTMDAFAQKNGLDTSNMKEVQPEGAGAKSEGDAQQGSENSEGSKSNSGGAKGASAGGAGGSGAAQGTETDSDEITDKKNEISDAEEEIEELRAKSSSDEKAAEELKTKQVDLALLQAELALLEQQSA</sequence>
<reference evidence="3" key="1">
    <citation type="submission" date="2017-04" db="EMBL/GenBank/DDBJ databases">
        <authorList>
            <person name="Varghese N."/>
            <person name="Submissions S."/>
        </authorList>
    </citation>
    <scope>NUCLEOTIDE SEQUENCE [LARGE SCALE GENOMIC DNA]</scope>
    <source>
        <strain evidence="3">K3S</strain>
    </source>
</reference>
<name>A0A1X7CR58_9BACT</name>
<feature type="region of interest" description="Disordered" evidence="1">
    <location>
        <begin position="59"/>
        <end position="182"/>
    </location>
</feature>
<protein>
    <submittedName>
        <fullName evidence="2">Uncharacterized protein</fullName>
    </submittedName>
</protein>
<organism evidence="2 3">
    <name type="scientific">Desulfovibrio gilichinskyi</name>
    <dbReference type="NCBI Taxonomy" id="1519643"/>
    <lineage>
        <taxon>Bacteria</taxon>
        <taxon>Pseudomonadati</taxon>
        <taxon>Thermodesulfobacteriota</taxon>
        <taxon>Desulfovibrionia</taxon>
        <taxon>Desulfovibrionales</taxon>
        <taxon>Desulfovibrionaceae</taxon>
        <taxon>Desulfovibrio</taxon>
    </lineage>
</organism>
<evidence type="ECO:0000313" key="3">
    <source>
        <dbReference type="Proteomes" id="UP000192906"/>
    </source>
</evidence>
<dbReference type="EMBL" id="FWZU01000002">
    <property type="protein sequence ID" value="SMF01491.1"/>
    <property type="molecule type" value="Genomic_DNA"/>
</dbReference>
<feature type="compositionally biased region" description="Low complexity" evidence="1">
    <location>
        <begin position="112"/>
        <end position="125"/>
    </location>
</feature>
<gene>
    <name evidence="2" type="ORF">SAMN06295933_1134</name>
</gene>
<accession>A0A1X7CR58</accession>
<feature type="compositionally biased region" description="Polar residues" evidence="1">
    <location>
        <begin position="1"/>
        <end position="23"/>
    </location>
</feature>
<dbReference type="AlphaFoldDB" id="A0A1X7CR58"/>
<feature type="compositionally biased region" description="Basic and acidic residues" evidence="1">
    <location>
        <begin position="59"/>
        <end position="78"/>
    </location>
</feature>
<feature type="compositionally biased region" description="Gly residues" evidence="1">
    <location>
        <begin position="126"/>
        <end position="140"/>
    </location>
</feature>
<proteinExistence type="predicted"/>